<keyword evidence="1" id="KW-0808">Transferase</keyword>
<proteinExistence type="predicted"/>
<dbReference type="Proteomes" id="UP000233556">
    <property type="component" value="Unassembled WGS sequence"/>
</dbReference>
<keyword evidence="1" id="KW-0695">RNA-directed DNA polymerase</keyword>
<keyword evidence="1" id="KW-0548">Nucleotidyltransferase</keyword>
<dbReference type="EMBL" id="KZ510555">
    <property type="protein sequence ID" value="PKU33022.1"/>
    <property type="molecule type" value="Genomic_DNA"/>
</dbReference>
<accession>A0A2I0TH08</accession>
<gene>
    <name evidence="1" type="ORF">llap_16675</name>
</gene>
<evidence type="ECO:0000313" key="2">
    <source>
        <dbReference type="Proteomes" id="UP000233556"/>
    </source>
</evidence>
<sequence>MSHLYQLPVIGPLTALSPMAEAPPVEDGPTERQQAVWFTDESASYTPTGHHQWHAIVNEVRKAKANLELNLARGVKGNKKGFYKYINSKRKTRENVGQLLNGAGELVTRDMEKVKGKKEDLGNYKPVSLTSVPVKVMEKIHLETVSRHMKAKKASATVSHNIIIVKLTKCWDILSKFTDHTKLGRVADMPEGYAVIQRDLDRLENWAESNFMKFIKGKCQVLPLGKNNPRHRYTLGANWLESSSAEKDLGVLVDKLITSQQCAFVGKKANSILGCIRRNVASMLREVIRIGEVTSGVLCPVLCSSVQQKYELTGVSPVQGY</sequence>
<keyword evidence="2" id="KW-1185">Reference proteome</keyword>
<dbReference type="PRINTS" id="PR01345">
    <property type="entry name" value="CERVTRCPTASE"/>
</dbReference>
<dbReference type="GO" id="GO:0003964">
    <property type="term" value="F:RNA-directed DNA polymerase activity"/>
    <property type="evidence" value="ECO:0007669"/>
    <property type="project" value="UniProtKB-KW"/>
</dbReference>
<reference evidence="2" key="1">
    <citation type="submission" date="2017-11" db="EMBL/GenBank/DDBJ databases">
        <authorList>
            <person name="Lima N.C."/>
            <person name="Parody-Merino A.M."/>
            <person name="Battley P.F."/>
            <person name="Fidler A.E."/>
            <person name="Prosdocimi F."/>
        </authorList>
    </citation>
    <scope>NUCLEOTIDE SEQUENCE [LARGE SCALE GENOMIC DNA]</scope>
</reference>
<dbReference type="PANTHER" id="PTHR33332">
    <property type="entry name" value="REVERSE TRANSCRIPTASE DOMAIN-CONTAINING PROTEIN"/>
    <property type="match status" value="1"/>
</dbReference>
<organism evidence="1 2">
    <name type="scientific">Limosa lapponica baueri</name>
    <dbReference type="NCBI Taxonomy" id="1758121"/>
    <lineage>
        <taxon>Eukaryota</taxon>
        <taxon>Metazoa</taxon>
        <taxon>Chordata</taxon>
        <taxon>Craniata</taxon>
        <taxon>Vertebrata</taxon>
        <taxon>Euteleostomi</taxon>
        <taxon>Archelosauria</taxon>
        <taxon>Archosauria</taxon>
        <taxon>Dinosauria</taxon>
        <taxon>Saurischia</taxon>
        <taxon>Theropoda</taxon>
        <taxon>Coelurosauria</taxon>
        <taxon>Aves</taxon>
        <taxon>Neognathae</taxon>
        <taxon>Neoaves</taxon>
        <taxon>Charadriiformes</taxon>
        <taxon>Scolopacidae</taxon>
        <taxon>Limosa</taxon>
    </lineage>
</organism>
<evidence type="ECO:0000313" key="1">
    <source>
        <dbReference type="EMBL" id="PKU33022.1"/>
    </source>
</evidence>
<reference evidence="2" key="2">
    <citation type="submission" date="2017-12" db="EMBL/GenBank/DDBJ databases">
        <title>Genome sequence of the Bar-tailed Godwit (Limosa lapponica baueri).</title>
        <authorList>
            <person name="Lima N.C.B."/>
            <person name="Parody-Merino A.M."/>
            <person name="Battley P.F."/>
            <person name="Fidler A.E."/>
            <person name="Prosdocimi F."/>
        </authorList>
    </citation>
    <scope>NUCLEOTIDE SEQUENCE [LARGE SCALE GENOMIC DNA]</scope>
</reference>
<protein>
    <submittedName>
        <fullName evidence="1">Rna-directed dna polymerase from mobile element jockey-like</fullName>
    </submittedName>
</protein>
<dbReference type="AlphaFoldDB" id="A0A2I0TH08"/>
<name>A0A2I0TH08_LIMLA</name>